<sequence>MPQSLSSLASSSSLFQRRSPALGKRMMERIRSTHWGPNPSSLGRTSRRPCPGRLSFWWGEAMLWLLVARALASLHG</sequence>
<feature type="region of interest" description="Disordered" evidence="1">
    <location>
        <begin position="26"/>
        <end position="49"/>
    </location>
</feature>
<dbReference type="EMBL" id="AB172865">
    <property type="protein sequence ID" value="BAE89927.1"/>
    <property type="molecule type" value="mRNA"/>
</dbReference>
<reference evidence="2" key="1">
    <citation type="journal article" date="2007" name="PLoS Biol.">
        <title>Rate of evolution in brain-expressed genes in humans and other primates.</title>
        <authorList>
            <person name="Wang H.-Y."/>
            <person name="Chien H.-C."/>
            <person name="Osada N."/>
            <person name="Hashimoto K."/>
            <person name="Sugano S."/>
            <person name="Gojobori T."/>
            <person name="Chou C.-K."/>
            <person name="Tsai S.-F."/>
            <person name="Wu C.-I."/>
            <person name="Shen C.-K.J."/>
        </authorList>
    </citation>
    <scope>NUCLEOTIDE SEQUENCE</scope>
</reference>
<proteinExistence type="evidence at transcript level"/>
<name>I7GCP2_MACFA</name>
<evidence type="ECO:0000256" key="1">
    <source>
        <dbReference type="SAM" id="MobiDB-lite"/>
    </source>
</evidence>
<evidence type="ECO:0000313" key="2">
    <source>
        <dbReference type="EMBL" id="BAE89927.1"/>
    </source>
</evidence>
<protein>
    <submittedName>
        <fullName evidence="2">Macaca fascicularis brain cDNA clone: QflA-19920, similar to human solute carrier family 13 (sodium/sulfate symporters),member 4 (SLC13A4), mRNA, RefSeq: NM_012450.2</fullName>
    </submittedName>
</protein>
<dbReference type="AlphaFoldDB" id="I7GCP2"/>
<accession>I7GCP2</accession>
<organism evidence="2">
    <name type="scientific">Macaca fascicularis</name>
    <name type="common">Crab-eating macaque</name>
    <name type="synonym">Cynomolgus monkey</name>
    <dbReference type="NCBI Taxonomy" id="9541"/>
    <lineage>
        <taxon>Eukaryota</taxon>
        <taxon>Metazoa</taxon>
        <taxon>Chordata</taxon>
        <taxon>Craniata</taxon>
        <taxon>Vertebrata</taxon>
        <taxon>Euteleostomi</taxon>
        <taxon>Mammalia</taxon>
        <taxon>Eutheria</taxon>
        <taxon>Euarchontoglires</taxon>
        <taxon>Primates</taxon>
        <taxon>Haplorrhini</taxon>
        <taxon>Catarrhini</taxon>
        <taxon>Cercopithecidae</taxon>
        <taxon>Cercopithecinae</taxon>
        <taxon>Macaca</taxon>
    </lineage>
</organism>